<feature type="signal peptide" evidence="3">
    <location>
        <begin position="1"/>
        <end position="20"/>
    </location>
</feature>
<dbReference type="Gene3D" id="2.10.25.10">
    <property type="entry name" value="Laminin"/>
    <property type="match status" value="2"/>
</dbReference>
<evidence type="ECO:0000256" key="2">
    <source>
        <dbReference type="SAM" id="Phobius"/>
    </source>
</evidence>
<feature type="domain" description="EGF-like" evidence="4">
    <location>
        <begin position="133"/>
        <end position="175"/>
    </location>
</feature>
<evidence type="ECO:0000259" key="4">
    <source>
        <dbReference type="SMART" id="SM00181"/>
    </source>
</evidence>
<dbReference type="GeneID" id="115626022"/>
<organism evidence="5 6">
    <name type="scientific">Drosophila lebanonensis</name>
    <name type="common">Fruit fly</name>
    <name type="synonym">Scaptodrosophila lebanonensis</name>
    <dbReference type="NCBI Taxonomy" id="7225"/>
    <lineage>
        <taxon>Eukaryota</taxon>
        <taxon>Metazoa</taxon>
        <taxon>Ecdysozoa</taxon>
        <taxon>Arthropoda</taxon>
        <taxon>Hexapoda</taxon>
        <taxon>Insecta</taxon>
        <taxon>Pterygota</taxon>
        <taxon>Neoptera</taxon>
        <taxon>Endopterygota</taxon>
        <taxon>Diptera</taxon>
        <taxon>Brachycera</taxon>
        <taxon>Muscomorpha</taxon>
        <taxon>Ephydroidea</taxon>
        <taxon>Drosophilidae</taxon>
        <taxon>Scaptodrosophila</taxon>
    </lineage>
</organism>
<feature type="region of interest" description="Disordered" evidence="1">
    <location>
        <begin position="367"/>
        <end position="394"/>
    </location>
</feature>
<feature type="domain" description="EGF-like" evidence="4">
    <location>
        <begin position="259"/>
        <end position="313"/>
    </location>
</feature>
<keyword evidence="3" id="KW-0732">Signal</keyword>
<keyword evidence="2" id="KW-0812">Transmembrane</keyword>
<gene>
    <name evidence="6" type="primary">LOC115626022</name>
</gene>
<protein>
    <submittedName>
        <fullName evidence="6">Multiple epidermal growth factor-like domains protein 10</fullName>
    </submittedName>
</protein>
<keyword evidence="2" id="KW-0472">Membrane</keyword>
<dbReference type="SUPFAM" id="SSF57184">
    <property type="entry name" value="Growth factor receptor domain"/>
    <property type="match status" value="1"/>
</dbReference>
<dbReference type="PANTHER" id="PTHR24047:SF32">
    <property type="entry name" value="FI01909P-RELATED"/>
    <property type="match status" value="1"/>
</dbReference>
<dbReference type="RefSeq" id="XP_030377131.1">
    <property type="nucleotide sequence ID" value="XM_030521271.1"/>
</dbReference>
<keyword evidence="5" id="KW-1185">Reference proteome</keyword>
<feature type="domain" description="EGF-like" evidence="4">
    <location>
        <begin position="94"/>
        <end position="131"/>
    </location>
</feature>
<keyword evidence="2" id="KW-1133">Transmembrane helix</keyword>
<evidence type="ECO:0000256" key="1">
    <source>
        <dbReference type="SAM" id="MobiDB-lite"/>
    </source>
</evidence>
<dbReference type="InterPro" id="IPR053255">
    <property type="entry name" value="EGF-like_domain"/>
</dbReference>
<sequence length="394" mass="43248">MKQLVGSTCLWLCLITAAVANKEHFCERNVTVRSLRPVTKQRTIVRQPSKLKFWKKAETLTEVYNTQEEQLTYKLVSECCAGYSQTDAGLCEPICERGCPAHASCVAPQRCQCTNGYVSAQSHRDGSHYCEPVCERACGHNAFCVAPNTCACREGFQALAPADDGVSGPCVPTCVSGQFWNGEKLRCMDPREQELHEELQDFSDVTELLDFLGDTTPQQVTPPSECEEGFVLYAGECRPQLFESNESKPKKVASTQPQDCRQPNVVCGEHQACNELGTCVCSSGYTAILNDENVGSTAATLADDAGQGTLTCRRSLLQQLLSIDQAADDEDELNPLTIPIIGLASGSLFALLLIGLAANWRKRRQQAEQEAGQPKPSLQCEFTQKSYDVDEWVP</sequence>
<dbReference type="InterPro" id="IPR009030">
    <property type="entry name" value="Growth_fac_rcpt_cys_sf"/>
</dbReference>
<proteinExistence type="predicted"/>
<dbReference type="SMART" id="SM00181">
    <property type="entry name" value="EGF"/>
    <property type="match status" value="3"/>
</dbReference>
<dbReference type="Proteomes" id="UP000504634">
    <property type="component" value="Unplaced"/>
</dbReference>
<dbReference type="CDD" id="cd12087">
    <property type="entry name" value="TM_EGFR-like"/>
    <property type="match status" value="1"/>
</dbReference>
<reference evidence="6" key="1">
    <citation type="submission" date="2025-08" db="UniProtKB">
        <authorList>
            <consortium name="RefSeq"/>
        </authorList>
    </citation>
    <scope>IDENTIFICATION</scope>
    <source>
        <strain evidence="6">11010-0011.00</strain>
        <tissue evidence="6">Whole body</tissue>
    </source>
</reference>
<name>A0A6J2TKH1_DROLE</name>
<feature type="transmembrane region" description="Helical" evidence="2">
    <location>
        <begin position="336"/>
        <end position="358"/>
    </location>
</feature>
<dbReference type="InterPro" id="IPR000742">
    <property type="entry name" value="EGF"/>
</dbReference>
<accession>A0A6J2TKH1</accession>
<dbReference type="PANTHER" id="PTHR24047">
    <property type="entry name" value="FI01909P-RELATED"/>
    <property type="match status" value="1"/>
</dbReference>
<evidence type="ECO:0000313" key="6">
    <source>
        <dbReference type="RefSeq" id="XP_030377131.1"/>
    </source>
</evidence>
<dbReference type="OrthoDB" id="409374at2759"/>
<feature type="chain" id="PRO_5026931253" evidence="3">
    <location>
        <begin position="21"/>
        <end position="394"/>
    </location>
</feature>
<evidence type="ECO:0000313" key="5">
    <source>
        <dbReference type="Proteomes" id="UP000504634"/>
    </source>
</evidence>
<evidence type="ECO:0000256" key="3">
    <source>
        <dbReference type="SAM" id="SignalP"/>
    </source>
</evidence>
<dbReference type="AlphaFoldDB" id="A0A6J2TKH1"/>